<evidence type="ECO:0000313" key="11">
    <source>
        <dbReference type="Proteomes" id="UP001159364"/>
    </source>
</evidence>
<dbReference type="AlphaFoldDB" id="A0AAV8SU98"/>
<comment type="similarity">
    <text evidence="2 9">Belongs to the glycosyl hydrolase 28 family.</text>
</comment>
<evidence type="ECO:0000256" key="8">
    <source>
        <dbReference type="PROSITE-ProRule" id="PRU10052"/>
    </source>
</evidence>
<evidence type="ECO:0000256" key="6">
    <source>
        <dbReference type="ARBA" id="ARBA00023295"/>
    </source>
</evidence>
<evidence type="ECO:0000256" key="9">
    <source>
        <dbReference type="RuleBase" id="RU361169"/>
    </source>
</evidence>
<keyword evidence="11" id="KW-1185">Reference proteome</keyword>
<dbReference type="InterPro" id="IPR012334">
    <property type="entry name" value="Pectin_lyas_fold"/>
</dbReference>
<dbReference type="SUPFAM" id="SSF51126">
    <property type="entry name" value="Pectin lyase-like"/>
    <property type="match status" value="1"/>
</dbReference>
<evidence type="ECO:0000256" key="1">
    <source>
        <dbReference type="ARBA" id="ARBA00004191"/>
    </source>
</evidence>
<evidence type="ECO:0000256" key="3">
    <source>
        <dbReference type="ARBA" id="ARBA00022512"/>
    </source>
</evidence>
<protein>
    <recommendedName>
        <fullName evidence="12">Polygalacturonase</fullName>
    </recommendedName>
</protein>
<dbReference type="PROSITE" id="PS00502">
    <property type="entry name" value="POLYGALACTURONASE"/>
    <property type="match status" value="1"/>
</dbReference>
<gene>
    <name evidence="10" type="ORF">K2173_024432</name>
</gene>
<comment type="caution">
    <text evidence="10">The sequence shown here is derived from an EMBL/GenBank/DDBJ whole genome shotgun (WGS) entry which is preliminary data.</text>
</comment>
<proteinExistence type="inferred from homology"/>
<reference evidence="10 11" key="1">
    <citation type="submission" date="2021-09" db="EMBL/GenBank/DDBJ databases">
        <title>Genomic insights and catalytic innovation underlie evolution of tropane alkaloids biosynthesis.</title>
        <authorList>
            <person name="Wang Y.-J."/>
            <person name="Tian T."/>
            <person name="Huang J.-P."/>
            <person name="Huang S.-X."/>
        </authorList>
    </citation>
    <scope>NUCLEOTIDE SEQUENCE [LARGE SCALE GENOMIC DNA]</scope>
    <source>
        <strain evidence="10">KIB-2018</strain>
        <tissue evidence="10">Leaf</tissue>
    </source>
</reference>
<keyword evidence="7" id="KW-0961">Cell wall biogenesis/degradation</keyword>
<dbReference type="InterPro" id="IPR000743">
    <property type="entry name" value="Glyco_hydro_28"/>
</dbReference>
<dbReference type="GO" id="GO:0004650">
    <property type="term" value="F:polygalacturonase activity"/>
    <property type="evidence" value="ECO:0007669"/>
    <property type="project" value="InterPro"/>
</dbReference>
<keyword evidence="3" id="KW-0134">Cell wall</keyword>
<evidence type="ECO:0000313" key="10">
    <source>
        <dbReference type="EMBL" id="KAJ8755887.1"/>
    </source>
</evidence>
<evidence type="ECO:0000256" key="7">
    <source>
        <dbReference type="ARBA" id="ARBA00023316"/>
    </source>
</evidence>
<keyword evidence="5 9" id="KW-0378">Hydrolase</keyword>
<dbReference type="Pfam" id="PF00295">
    <property type="entry name" value="Glyco_hydro_28"/>
    <property type="match status" value="1"/>
</dbReference>
<dbReference type="Gene3D" id="2.160.20.10">
    <property type="entry name" value="Single-stranded right-handed beta-helix, Pectin lyase-like"/>
    <property type="match status" value="1"/>
</dbReference>
<dbReference type="GO" id="GO:0071555">
    <property type="term" value="P:cell wall organization"/>
    <property type="evidence" value="ECO:0007669"/>
    <property type="project" value="UniProtKB-KW"/>
</dbReference>
<dbReference type="InterPro" id="IPR011050">
    <property type="entry name" value="Pectin_lyase_fold/virulence"/>
</dbReference>
<evidence type="ECO:0000256" key="2">
    <source>
        <dbReference type="ARBA" id="ARBA00008834"/>
    </source>
</evidence>
<keyword evidence="4" id="KW-0964">Secreted</keyword>
<dbReference type="PANTHER" id="PTHR31375">
    <property type="match status" value="1"/>
</dbReference>
<keyword evidence="6 9" id="KW-0326">Glycosidase</keyword>
<feature type="active site" evidence="8">
    <location>
        <position position="241"/>
    </location>
</feature>
<evidence type="ECO:0000256" key="4">
    <source>
        <dbReference type="ARBA" id="ARBA00022525"/>
    </source>
</evidence>
<name>A0AAV8SU98_9ROSI</name>
<accession>A0AAV8SU98</accession>
<dbReference type="GO" id="GO:0005975">
    <property type="term" value="P:carbohydrate metabolic process"/>
    <property type="evidence" value="ECO:0007669"/>
    <property type="project" value="InterPro"/>
</dbReference>
<evidence type="ECO:0008006" key="12">
    <source>
        <dbReference type="Google" id="ProtNLM"/>
    </source>
</evidence>
<comment type="subcellular location">
    <subcellularLocation>
        <location evidence="1">Secreted</location>
        <location evidence="1">Cell wall</location>
    </subcellularLocation>
</comment>
<dbReference type="Proteomes" id="UP001159364">
    <property type="component" value="Linkage Group LG09"/>
</dbReference>
<evidence type="ECO:0000256" key="5">
    <source>
        <dbReference type="ARBA" id="ARBA00022801"/>
    </source>
</evidence>
<sequence>MVLLKVNELSLFEASMDFHTILCLAALLSSTTSLALSVVDFGAVGDGKTDDSRAFEAAWQAVCQGKKGNILIVPRGKTFLIKPVSFQGPCGSHAINFQVEGTIVAPTDISQMNVMNWIEFDNVKSLTVDGNGLIDGKGSVWWAVCRKVIAFNFCTNFLFRNLKLINGPSQFVKVFQCRRSTISGLTITAPEDSPNTDGINISHSESIFVLHSNIASGDDCISVLSGSSNINVSNITCGPGHGISIGSIGMQGEMGQVEGVHVSFSTFTNVLFGARIKTWQGGKGYVRKIKYEHITLKNAGSPVIIDQYYCPAGGCANKSDAVAVSGITFDSFQGTSSSDVPIQLLCSQNKACTDLLLNNVKISPSAGQALTSKVINAHGTVIATVPRVTLPPA</sequence>
<organism evidence="10 11">
    <name type="scientific">Erythroxylum novogranatense</name>
    <dbReference type="NCBI Taxonomy" id="1862640"/>
    <lineage>
        <taxon>Eukaryota</taxon>
        <taxon>Viridiplantae</taxon>
        <taxon>Streptophyta</taxon>
        <taxon>Embryophyta</taxon>
        <taxon>Tracheophyta</taxon>
        <taxon>Spermatophyta</taxon>
        <taxon>Magnoliopsida</taxon>
        <taxon>eudicotyledons</taxon>
        <taxon>Gunneridae</taxon>
        <taxon>Pentapetalae</taxon>
        <taxon>rosids</taxon>
        <taxon>fabids</taxon>
        <taxon>Malpighiales</taxon>
        <taxon>Erythroxylaceae</taxon>
        <taxon>Erythroxylum</taxon>
    </lineage>
</organism>
<dbReference type="EMBL" id="JAIWQS010000009">
    <property type="protein sequence ID" value="KAJ8755887.1"/>
    <property type="molecule type" value="Genomic_DNA"/>
</dbReference>